<dbReference type="Proteomes" id="UP001383192">
    <property type="component" value="Unassembled WGS sequence"/>
</dbReference>
<evidence type="ECO:0000313" key="2">
    <source>
        <dbReference type="EMBL" id="KAK7032544.1"/>
    </source>
</evidence>
<keyword evidence="3" id="KW-1185">Reference proteome</keyword>
<evidence type="ECO:0000256" key="1">
    <source>
        <dbReference type="SAM" id="MobiDB-lite"/>
    </source>
</evidence>
<evidence type="ECO:0000313" key="3">
    <source>
        <dbReference type="Proteomes" id="UP001383192"/>
    </source>
</evidence>
<reference evidence="2 3" key="1">
    <citation type="submission" date="2024-01" db="EMBL/GenBank/DDBJ databases">
        <title>A draft genome for a cacao thread blight-causing isolate of Paramarasmius palmivorus.</title>
        <authorList>
            <person name="Baruah I.K."/>
            <person name="Bukari Y."/>
            <person name="Amoako-Attah I."/>
            <person name="Meinhardt L.W."/>
            <person name="Bailey B.A."/>
            <person name="Cohen S.P."/>
        </authorList>
    </citation>
    <scope>NUCLEOTIDE SEQUENCE [LARGE SCALE GENOMIC DNA]</scope>
    <source>
        <strain evidence="2 3">GH-12</strain>
    </source>
</reference>
<dbReference type="EMBL" id="JAYKXP010000063">
    <property type="protein sequence ID" value="KAK7032544.1"/>
    <property type="molecule type" value="Genomic_DNA"/>
</dbReference>
<accession>A0AAW0BYQ6</accession>
<dbReference type="AlphaFoldDB" id="A0AAW0BYQ6"/>
<name>A0AAW0BYQ6_9AGAR</name>
<organism evidence="2 3">
    <name type="scientific">Paramarasmius palmivorus</name>
    <dbReference type="NCBI Taxonomy" id="297713"/>
    <lineage>
        <taxon>Eukaryota</taxon>
        <taxon>Fungi</taxon>
        <taxon>Dikarya</taxon>
        <taxon>Basidiomycota</taxon>
        <taxon>Agaricomycotina</taxon>
        <taxon>Agaricomycetes</taxon>
        <taxon>Agaricomycetidae</taxon>
        <taxon>Agaricales</taxon>
        <taxon>Marasmiineae</taxon>
        <taxon>Marasmiaceae</taxon>
        <taxon>Paramarasmius</taxon>
    </lineage>
</organism>
<proteinExistence type="predicted"/>
<gene>
    <name evidence="2" type="ORF">VNI00_012942</name>
</gene>
<sequence length="219" mass="24902">MFLTPKRVYFARGATPEPISPKDLFSPMRFFSPESKGDVPEIEYEDIKEEKEVVYLLVPHQGTIHGESESEASDSEMSSPSDEESPCQGQSDCDALAEKVSEDGSQCESYASDDGVTDFQEALQKWVDRDVAIFPPKSPPTYHELRAFGPTKFDARPEGMSEKDWKSVLTATFDRWWNDLYARHKAHTEYMARAQSPVGDRECSSRHSDAFWNEIDPQF</sequence>
<feature type="region of interest" description="Disordered" evidence="1">
    <location>
        <begin position="58"/>
        <end position="112"/>
    </location>
</feature>
<comment type="caution">
    <text evidence="2">The sequence shown here is derived from an EMBL/GenBank/DDBJ whole genome shotgun (WGS) entry which is preliminary data.</text>
</comment>
<protein>
    <submittedName>
        <fullName evidence="2">Uncharacterized protein</fullName>
    </submittedName>
</protein>